<protein>
    <submittedName>
        <fullName evidence="1">ABC-type Na+ efflux pump, permease component</fullName>
    </submittedName>
</protein>
<evidence type="ECO:0000313" key="1">
    <source>
        <dbReference type="EMBL" id="AIJ22391.1"/>
    </source>
</evidence>
<dbReference type="STRING" id="1068978.AMETH_2299"/>
<proteinExistence type="predicted"/>
<dbReference type="RefSeq" id="WP_026153018.1">
    <property type="nucleotide sequence ID" value="NZ_AQUL01000001.1"/>
</dbReference>
<dbReference type="Proteomes" id="UP000062973">
    <property type="component" value="Chromosome"/>
</dbReference>
<gene>
    <name evidence="1" type="ORF">AMETH_2299</name>
</gene>
<dbReference type="KEGG" id="amq:AMETH_2299"/>
<name>A0A076MU07_AMYME</name>
<dbReference type="eggNOG" id="COG1668">
    <property type="taxonomic scope" value="Bacteria"/>
</dbReference>
<keyword evidence="2" id="KW-1185">Reference proteome</keyword>
<sequence length="100" mass="10063">MARASVAAVGPAAAQTVSGVDLDVREVADLATARELVRSGDVDAAILPDAGGIRVLGMSSTPTEVVQALSTAAPVELLEPGAVGHGAQQLVIMVLRWCSS</sequence>
<reference evidence="1 2" key="1">
    <citation type="submission" date="2014-07" db="EMBL/GenBank/DDBJ databases">
        <title>Whole Genome Sequence of the Amycolatopsis methanolica 239.</title>
        <authorList>
            <person name="Tang B."/>
        </authorList>
    </citation>
    <scope>NUCLEOTIDE SEQUENCE [LARGE SCALE GENOMIC DNA]</scope>
    <source>
        <strain evidence="1 2">239</strain>
    </source>
</reference>
<accession>A0A076MU07</accession>
<dbReference type="HOGENOM" id="CLU_2299797_0_0_11"/>
<dbReference type="EMBL" id="CP009110">
    <property type="protein sequence ID" value="AIJ22391.1"/>
    <property type="molecule type" value="Genomic_DNA"/>
</dbReference>
<organism evidence="1 2">
    <name type="scientific">Amycolatopsis methanolica 239</name>
    <dbReference type="NCBI Taxonomy" id="1068978"/>
    <lineage>
        <taxon>Bacteria</taxon>
        <taxon>Bacillati</taxon>
        <taxon>Actinomycetota</taxon>
        <taxon>Actinomycetes</taxon>
        <taxon>Pseudonocardiales</taxon>
        <taxon>Pseudonocardiaceae</taxon>
        <taxon>Amycolatopsis</taxon>
        <taxon>Amycolatopsis methanolica group</taxon>
    </lineage>
</organism>
<evidence type="ECO:0000313" key="2">
    <source>
        <dbReference type="Proteomes" id="UP000062973"/>
    </source>
</evidence>
<dbReference type="AlphaFoldDB" id="A0A076MU07"/>